<dbReference type="EMBL" id="OV696688">
    <property type="protein sequence ID" value="CAH1257834.1"/>
    <property type="molecule type" value="Genomic_DNA"/>
</dbReference>
<feature type="compositionally biased region" description="Acidic residues" evidence="1">
    <location>
        <begin position="1072"/>
        <end position="1084"/>
    </location>
</feature>
<dbReference type="PANTHER" id="PTHR47773">
    <property type="entry name" value="SI:DKEY-9I5.2-RELATED"/>
    <property type="match status" value="1"/>
</dbReference>
<feature type="region of interest" description="Disordered" evidence="1">
    <location>
        <begin position="1058"/>
        <end position="1093"/>
    </location>
</feature>
<evidence type="ECO:0000256" key="1">
    <source>
        <dbReference type="SAM" id="MobiDB-lite"/>
    </source>
</evidence>
<feature type="region of interest" description="Disordered" evidence="1">
    <location>
        <begin position="271"/>
        <end position="294"/>
    </location>
</feature>
<dbReference type="OrthoDB" id="10072098at2759"/>
<accession>A0A8J9ZQN0</accession>
<keyword evidence="4" id="KW-1185">Reference proteome</keyword>
<name>A0A8J9ZQN0_BRALA</name>
<evidence type="ECO:0000313" key="4">
    <source>
        <dbReference type="Proteomes" id="UP000838412"/>
    </source>
</evidence>
<reference evidence="3" key="1">
    <citation type="submission" date="2022-01" db="EMBL/GenBank/DDBJ databases">
        <authorList>
            <person name="Braso-Vives M."/>
        </authorList>
    </citation>
    <scope>NUCLEOTIDE SEQUENCE</scope>
</reference>
<feature type="compositionally biased region" description="Low complexity" evidence="1">
    <location>
        <begin position="1364"/>
        <end position="1377"/>
    </location>
</feature>
<proteinExistence type="predicted"/>
<feature type="compositionally biased region" description="Low complexity" evidence="1">
    <location>
        <begin position="307"/>
        <end position="376"/>
    </location>
</feature>
<evidence type="ECO:0000259" key="2">
    <source>
        <dbReference type="Pfam" id="PF20499"/>
    </source>
</evidence>
<feature type="compositionally biased region" description="Basic and acidic residues" evidence="1">
    <location>
        <begin position="378"/>
        <end position="395"/>
    </location>
</feature>
<feature type="region of interest" description="Disordered" evidence="1">
    <location>
        <begin position="306"/>
        <end position="395"/>
    </location>
</feature>
<feature type="domain" description="DUF6729" evidence="2">
    <location>
        <begin position="444"/>
        <end position="657"/>
    </location>
</feature>
<dbReference type="InterPro" id="IPR046616">
    <property type="entry name" value="DUF6729"/>
</dbReference>
<dbReference type="Pfam" id="PF20499">
    <property type="entry name" value="DUF6729"/>
    <property type="match status" value="1"/>
</dbReference>
<dbReference type="PANTHER" id="PTHR47773:SF1">
    <property type="entry name" value="C2H2-TYPE DOMAIN-CONTAINING PROTEIN"/>
    <property type="match status" value="1"/>
</dbReference>
<feature type="region of interest" description="Disordered" evidence="1">
    <location>
        <begin position="1364"/>
        <end position="1401"/>
    </location>
</feature>
<organism evidence="3 4">
    <name type="scientific">Branchiostoma lanceolatum</name>
    <name type="common">Common lancelet</name>
    <name type="synonym">Amphioxus lanceolatum</name>
    <dbReference type="NCBI Taxonomy" id="7740"/>
    <lineage>
        <taxon>Eukaryota</taxon>
        <taxon>Metazoa</taxon>
        <taxon>Chordata</taxon>
        <taxon>Cephalochordata</taxon>
        <taxon>Leptocardii</taxon>
        <taxon>Amphioxiformes</taxon>
        <taxon>Branchiostomatidae</taxon>
        <taxon>Branchiostoma</taxon>
    </lineage>
</organism>
<protein>
    <submittedName>
        <fullName evidence="3">Hypp1900 protein</fullName>
    </submittedName>
</protein>
<evidence type="ECO:0000313" key="3">
    <source>
        <dbReference type="EMBL" id="CAH1257834.1"/>
    </source>
</evidence>
<gene>
    <name evidence="3" type="primary">Hypp1900</name>
    <name evidence="3" type="ORF">BLAG_LOCUS15602</name>
</gene>
<sequence>MAYPRSGRTSFMINVPSLPVSCRDRNLNVNNRRGGAMADPLLPALSIQDVSVQADRQQCRLIATDEAKAAQKIDTASISVPQPFMEEGTALQEAKRRCYKHASQPTEVQYLGQLVLTFGQYKSKTFKWLLENDVGYVTFLVDKHMKEVRAYGHKVDIRDRWLKDYLLKYVNYFPQVSSHLEVNIDSCTYGIGPFKSFTYKEMYQWYQFHKKLQADQQLGTAQERKQAEEAHLTVCKWLSMEDRDITSRQMKKFRQYILNMEKPSIKKTEQEAACAQPSEKIFNPADHDPSWDDDTDLIWAAQSLDASIESSEKAGSSSQQAGPSSQQAGPSSQQAGPSSQQAGPSSQQAGPSSQQAGPSSQQAGPSSQQPESGGSSENTRESSQHDAIKKPAKAEPEITCEGWHLCWESQPGGFPEADLDWLQNDVNRGLFQPVKTYKPRGKKATKKRKLLKDDRMWFYPPEPPGVVQGNPPSADAFFRSRVFFWRPMGVWKYTLRCPSKDCKGAILNRSGYSSTVRQICDVSGWYSMVTEVLACNECKKSADRQMKKYNAWDDSIISQLSPAHQAVFPAVLTLKRGVDKNVVRLLRDRTGGNTMAKARRQLREAHCEDYLYRKDLYMTLLESIDKPGSVVGALGHQFPRPPPRRELPCPNVLRKAYLMSEAANVEDYRTQIMSVFGKVLKLDSTKKICKKLSGEGKGTAEWCTNVGNERGQILTSVLTCEESVEKLGPMSAGLMSRYRKAGEATPQVMYVDRGCCAAYGVSSVEQLFGEWVADGMLTRLDAFHWMHRFDAAVRTDHHPKYALFKSALSAAVFAYNKEDVGRLVAAIRAGDPTRFNGLTDEDLMATHVTKEQLKHYVRRVTVGAQETFARVEFTIETLKGTAGLDDNQIHLFKDEDAIDKVWGAQQKHIECIQDPPDMPMYTITKYATKNGHRLPYYTTVRGSNSLEGFHKFLPDMIPGPHCAAIPFQVYLLSGIARWNANREAGSVLGLKGRRNTVYTNPLIHRLNERGKRFFGEEEEVNFRPPVPVGEEKIGLEYLFAQSSEDFSTVEHYTETRHVLQTAEEGDGGKEEDIPEEEDNDDDVDDGYRSEGDADVPDLAALRGAVRINLTDNSMAAELDPVMEDVCGSNHVDGFSSVENLAKVLVAIASEGGNLSLSEEDRSKVVEAWNKLELHDRNVHQFHSMYRARWGNPLFGRTKGHPVQAALVQRLKLGKKSAPAHLIDYKNSRLMYCVVKQLWLSPPPYGTSTGTPQKNQIVQLYTRLQHRVVVDDPVLSKLGIPLLKINIKSVREFIKRQEALARHNVTNQGLAMMRRQQSVSTQEAPPAPELPTVLPLTDRPQTEYKLIPSLAGTRVLKSRIEHFVPQASTSSSSTTVHPPSVPHHPPPWPVPPQPPLVQHHPPPPVQNNPPPLYVGTPVQFPSTNTMSRATYYKRKKAPESMIPNKTKVQKNNCSLCKESTQGHRKYKLKNFCEKTKRSTSKGLANIDFKDFEHFKAEVDKLYK</sequence>
<feature type="compositionally biased region" description="Pro residues" evidence="1">
    <location>
        <begin position="1378"/>
        <end position="1401"/>
    </location>
</feature>
<dbReference type="Proteomes" id="UP000838412">
    <property type="component" value="Chromosome 3"/>
</dbReference>